<comment type="caution">
    <text evidence="4">The sequence shown here is derived from an EMBL/GenBank/DDBJ whole genome shotgun (WGS) entry which is preliminary data.</text>
</comment>
<dbReference type="Gene3D" id="3.40.50.720">
    <property type="entry name" value="NAD(P)-binding Rossmann-like Domain"/>
    <property type="match status" value="1"/>
</dbReference>
<proteinExistence type="inferred from homology"/>
<dbReference type="InterPro" id="IPR002347">
    <property type="entry name" value="SDR_fam"/>
</dbReference>
<name>A0A0J9EAA4_9RHOB</name>
<evidence type="ECO:0000313" key="4">
    <source>
        <dbReference type="EMBL" id="KMW59561.1"/>
    </source>
</evidence>
<dbReference type="InterPro" id="IPR036291">
    <property type="entry name" value="NAD(P)-bd_dom_sf"/>
</dbReference>
<dbReference type="PRINTS" id="PR00081">
    <property type="entry name" value="GDHRDH"/>
</dbReference>
<gene>
    <name evidence="4" type="ORF">AIOL_004543</name>
</gene>
<keyword evidence="5" id="KW-1185">Reference proteome</keyword>
<organism evidence="4 5">
    <name type="scientific">Candidatus Rhodobacter oscarellae</name>
    <dbReference type="NCBI Taxonomy" id="1675527"/>
    <lineage>
        <taxon>Bacteria</taxon>
        <taxon>Pseudomonadati</taxon>
        <taxon>Pseudomonadota</taxon>
        <taxon>Alphaproteobacteria</taxon>
        <taxon>Rhodobacterales</taxon>
        <taxon>Rhodobacter group</taxon>
        <taxon>Rhodobacter</taxon>
    </lineage>
</organism>
<evidence type="ECO:0000256" key="2">
    <source>
        <dbReference type="ARBA" id="ARBA00023002"/>
    </source>
</evidence>
<dbReference type="InterPro" id="IPR036409">
    <property type="entry name" value="Aldolase_II/adducin_N_sf"/>
</dbReference>
<evidence type="ECO:0000256" key="1">
    <source>
        <dbReference type="ARBA" id="ARBA00006484"/>
    </source>
</evidence>
<dbReference type="Pfam" id="PF00596">
    <property type="entry name" value="Aldolase_II"/>
    <property type="match status" value="1"/>
</dbReference>
<dbReference type="Gene3D" id="3.40.225.10">
    <property type="entry name" value="Class II aldolase/adducin N-terminal domain"/>
    <property type="match status" value="1"/>
</dbReference>
<dbReference type="SUPFAM" id="SSF53639">
    <property type="entry name" value="AraD/HMP-PK domain-like"/>
    <property type="match status" value="1"/>
</dbReference>
<evidence type="ECO:0000313" key="5">
    <source>
        <dbReference type="Proteomes" id="UP000037178"/>
    </source>
</evidence>
<dbReference type="AlphaFoldDB" id="A0A0J9EAA4"/>
<dbReference type="EMBL" id="LFTY01000002">
    <property type="protein sequence ID" value="KMW59561.1"/>
    <property type="molecule type" value="Genomic_DNA"/>
</dbReference>
<evidence type="ECO:0000259" key="3">
    <source>
        <dbReference type="SMART" id="SM01007"/>
    </source>
</evidence>
<comment type="similarity">
    <text evidence="1">Belongs to the short-chain dehydrogenases/reductases (SDR) family.</text>
</comment>
<sequence>MGANLDEKAMIENWYDAGKAGEWRSEAGADPADQELGERVYTSRLIGQNPDLLMHGGGNTSVKLQRPDLFGQMQDVLHVKGSGWDLDVIEAAGLPGVWLEPLLKLRALDALSDEDMVNYQRSSLLDSKSPNPSVETLLHAFLPHKYVDHTHATPFLVLADLPNAEEVCREIFGDRLGIVPYIMPGFGLAKKAAEVYEQNPDVEGLLLIQHGHFAFGPTAQASYDKIVQHTNEVAAYLGMETLTPIGERVPADGLDALPVLRGVIAEVNADRDGAMPVFDLRNGEHTHAFMTRPDVDALATRGMASPDHVLRTKGRPLVLRRADLESREAIKAKVESFADDYRAYFERQAPNANEPKTLLTPDPKHAWIEGVGVLGIGGNAKAASAAADLAEQNLRVRAVGEDAGGFYPLNEKDMFDCEYWSLEQAKLGKGAPPPFQGKVVMVTGGAGAIGLATAKAFAAKGANVMLVDLDQGALDTALESLGRWHAGHACDITEAGAAEAALRAAVLRFGGLDILVSNAGSATGGAMLELDDAAFRKAFELNFFAHKNFATAAARLMQEQGRGGQILFNISKQAINPGKNMGAYGTPKAATLFLMRQLTLELAGSGIRVNGMNADRIRSGLLTDGFIKERAAARGVSEETYMGGNLLGREVEARHVADGFVNLALMERTTGHVVTVDGGNTEAELR</sequence>
<dbReference type="PANTHER" id="PTHR43669">
    <property type="entry name" value="5-KETO-D-GLUCONATE 5-REDUCTASE"/>
    <property type="match status" value="1"/>
</dbReference>
<dbReference type="Proteomes" id="UP000037178">
    <property type="component" value="Unassembled WGS sequence"/>
</dbReference>
<dbReference type="PATRIC" id="fig|1675527.3.peg.4752"/>
<keyword evidence="2" id="KW-0560">Oxidoreductase</keyword>
<dbReference type="RefSeq" id="WP_200898776.1">
    <property type="nucleotide sequence ID" value="NZ_LFTY01000002.1"/>
</dbReference>
<feature type="domain" description="Class II aldolase/adducin N-terminal" evidence="3">
    <location>
        <begin position="38"/>
        <end position="237"/>
    </location>
</feature>
<dbReference type="InterPro" id="IPR001303">
    <property type="entry name" value="Aldolase_II/adducin_N"/>
</dbReference>
<dbReference type="PANTHER" id="PTHR43669:SF3">
    <property type="entry name" value="ALCOHOL DEHYDROGENASE, PUTATIVE (AFU_ORTHOLOGUE AFUA_3G03445)-RELATED"/>
    <property type="match status" value="1"/>
</dbReference>
<protein>
    <submittedName>
        <fullName evidence="4">Putative oxidoreductase</fullName>
    </submittedName>
</protein>
<dbReference type="STRING" id="1675527.AIOL_004543"/>
<dbReference type="Pfam" id="PF00106">
    <property type="entry name" value="adh_short"/>
    <property type="match status" value="1"/>
</dbReference>
<dbReference type="NCBIfam" id="NF006192">
    <property type="entry name" value="PRK08324.1-6"/>
    <property type="match status" value="1"/>
</dbReference>
<dbReference type="SMART" id="SM01007">
    <property type="entry name" value="Aldolase_II"/>
    <property type="match status" value="1"/>
</dbReference>
<dbReference type="GO" id="GO:0016491">
    <property type="term" value="F:oxidoreductase activity"/>
    <property type="evidence" value="ECO:0007669"/>
    <property type="project" value="UniProtKB-KW"/>
</dbReference>
<accession>A0A0J9EAA4</accession>
<reference evidence="4 5" key="1">
    <citation type="submission" date="2015-06" db="EMBL/GenBank/DDBJ databases">
        <title>Draft genome sequence of an Alphaproteobacteria species associated to the Mediterranean sponge Oscarella lobularis.</title>
        <authorList>
            <person name="Jourda C."/>
            <person name="Santini S."/>
            <person name="Claverie J.-M."/>
        </authorList>
    </citation>
    <scope>NUCLEOTIDE SEQUENCE [LARGE SCALE GENOMIC DNA]</scope>
    <source>
        <strain evidence="4">IGS</strain>
    </source>
</reference>
<dbReference type="SUPFAM" id="SSF51735">
    <property type="entry name" value="NAD(P)-binding Rossmann-fold domains"/>
    <property type="match status" value="1"/>
</dbReference>